<dbReference type="PANTHER" id="PTHR48047">
    <property type="entry name" value="GLYCOSYLTRANSFERASE"/>
    <property type="match status" value="1"/>
</dbReference>
<evidence type="ECO:0000256" key="3">
    <source>
        <dbReference type="ARBA" id="ARBA00022679"/>
    </source>
</evidence>
<proteinExistence type="inferred from homology"/>
<keyword evidence="5" id="KW-0472">Membrane</keyword>
<keyword evidence="7" id="KW-1185">Reference proteome</keyword>
<accession>A0A0D3EQU9</accession>
<dbReference type="PaxDb" id="65489-OBART01G21600.1"/>
<dbReference type="FunFam" id="3.40.50.2000:FF:000785">
    <property type="entry name" value="Glycosyltransferase"/>
    <property type="match status" value="1"/>
</dbReference>
<dbReference type="GO" id="GO:0035251">
    <property type="term" value="F:UDP-glucosyltransferase activity"/>
    <property type="evidence" value="ECO:0007669"/>
    <property type="project" value="TreeGrafter"/>
</dbReference>
<keyword evidence="3" id="KW-0808">Transferase</keyword>
<evidence type="ECO:0000313" key="6">
    <source>
        <dbReference type="EnsemblPlants" id="OBART01G21600.1"/>
    </source>
</evidence>
<dbReference type="AlphaFoldDB" id="A0A0D3EQU9"/>
<keyword evidence="5" id="KW-0812">Transmembrane</keyword>
<evidence type="ECO:0000256" key="2">
    <source>
        <dbReference type="ARBA" id="ARBA00022676"/>
    </source>
</evidence>
<dbReference type="HOGENOM" id="CLU_001724_8_3_1"/>
<keyword evidence="2" id="KW-0328">Glycosyltransferase</keyword>
<evidence type="ECO:0008006" key="8">
    <source>
        <dbReference type="Google" id="ProtNLM"/>
    </source>
</evidence>
<dbReference type="PANTHER" id="PTHR48047:SF45">
    <property type="entry name" value="SCOPOLETIN GLUCOSYLTRANSFERASE-LIKE"/>
    <property type="match status" value="1"/>
</dbReference>
<dbReference type="InterPro" id="IPR035595">
    <property type="entry name" value="UDP_glycos_trans_CS"/>
</dbReference>
<evidence type="ECO:0000256" key="5">
    <source>
        <dbReference type="SAM" id="Phobius"/>
    </source>
</evidence>
<dbReference type="STRING" id="65489.A0A0D3EQU9"/>
<comment type="similarity">
    <text evidence="1">Belongs to the UDP-glycosyltransferase family.</text>
</comment>
<evidence type="ECO:0000256" key="1">
    <source>
        <dbReference type="ARBA" id="ARBA00009995"/>
    </source>
</evidence>
<reference evidence="6" key="1">
    <citation type="journal article" date="2009" name="Rice">
        <title>De Novo Next Generation Sequencing of Plant Genomes.</title>
        <authorList>
            <person name="Rounsley S."/>
            <person name="Marri P.R."/>
            <person name="Yu Y."/>
            <person name="He R."/>
            <person name="Sisneros N."/>
            <person name="Goicoechea J.L."/>
            <person name="Lee S.J."/>
            <person name="Angelova A."/>
            <person name="Kudrna D."/>
            <person name="Luo M."/>
            <person name="Affourtit J."/>
            <person name="Desany B."/>
            <person name="Knight J."/>
            <person name="Niazi F."/>
            <person name="Egholm M."/>
            <person name="Wing R.A."/>
        </authorList>
    </citation>
    <scope>NUCLEOTIDE SEQUENCE [LARGE SCALE GENOMIC DNA]</scope>
    <source>
        <strain evidence="6">cv. IRGC 105608</strain>
    </source>
</reference>
<dbReference type="FunFam" id="3.40.50.2000:FF:000180">
    <property type="entry name" value="Glycosyltransferase"/>
    <property type="match status" value="1"/>
</dbReference>
<dbReference type="Gene3D" id="3.40.50.2000">
    <property type="entry name" value="Glycogen Phosphorylase B"/>
    <property type="match status" value="4"/>
</dbReference>
<dbReference type="Proteomes" id="UP000026960">
    <property type="component" value="Chromosome 1"/>
</dbReference>
<dbReference type="InterPro" id="IPR002213">
    <property type="entry name" value="UDP_glucos_trans"/>
</dbReference>
<dbReference type="Pfam" id="PF00201">
    <property type="entry name" value="UDPGT"/>
    <property type="match status" value="2"/>
</dbReference>
<feature type="region of interest" description="Disordered" evidence="4">
    <location>
        <begin position="951"/>
        <end position="982"/>
    </location>
</feature>
<reference evidence="6" key="2">
    <citation type="submission" date="2015-03" db="UniProtKB">
        <authorList>
            <consortium name="EnsemblPlants"/>
        </authorList>
    </citation>
    <scope>IDENTIFICATION</scope>
</reference>
<dbReference type="eggNOG" id="KOG1192">
    <property type="taxonomic scope" value="Eukaryota"/>
</dbReference>
<dbReference type="SUPFAM" id="SSF53756">
    <property type="entry name" value="UDP-Glycosyltransferase/glycogen phosphorylase"/>
    <property type="match status" value="2"/>
</dbReference>
<protein>
    <recommendedName>
        <fullName evidence="8">UDP-glycosyltransferases domain-containing protein</fullName>
    </recommendedName>
</protein>
<dbReference type="CDD" id="cd03784">
    <property type="entry name" value="GT1_Gtf-like"/>
    <property type="match status" value="2"/>
</dbReference>
<name>A0A0D3EQU9_9ORYZ</name>
<dbReference type="EnsemblPlants" id="OBART01G21600.1">
    <property type="protein sequence ID" value="OBART01G21600.1"/>
    <property type="gene ID" value="OBART01G21600"/>
</dbReference>
<dbReference type="PROSITE" id="PS00375">
    <property type="entry name" value="UDPGT"/>
    <property type="match status" value="2"/>
</dbReference>
<dbReference type="FunFam" id="3.40.50.2000:FF:000063">
    <property type="entry name" value="Glycosyltransferase"/>
    <property type="match status" value="2"/>
</dbReference>
<sequence length="982" mass="106200">MATMDEQQPLHILFLPFLVPGHLIPIADMAALFAARGVRCTILTTPVNAAVVRPAVDRANDDALRGDAGGAPAIDIAVVPFPDVGLPPGVESGTALASEEDRGKFVHAIQRLREPFDRFMAEHHPDAVVADGFFTWSVDAAAEHGVPRLVFLGTGVFARSCQESMVRHNPVEACPDDDPDAAVSLPGLPHRVEMRRSQMIDPKKRPDHWAYFKMMNDADQRSYGEVFNSFHELETDYVEHYRTALGRRAWLVGPAAFASKDVAARGAAELSPDADGCLRWLDAKPHGSVAYVSFGTLSSFSPAEMRELARGLDLSGMNFVWVINGAADDTDASGQWMPEGFPELISPHGDRGLTIRGWAPQMLILNHPAVGGFVTHCGWNSTLEAVSAGVPMVTWPRYADQFFNEKLIVEVLKVGVSVGSKDFASNLENHQVIGGEVIAGAVRRVMGDGEEGAEAIRKKAAELGVKARGALEKGGSSHDDVGRLMDALMARRTSVDQPLHILFLPFLVPGHLIPIADMAALFAARGVRCTILTTPVNAAVVRPAVERANEDALRGDAGGILVPMDIAVVPFPDVGLPPGVENGAALTSEDDVRRFFHAIRRLREPFDRFMAEHRPDAVVSDGFFTWSADAAAAHGVPRLVFLGTSVFARLCNEIMVRHNPVGACPDDDPDAVVSLPGHPHRVELRRSQMADPKKLPIHWAFFQTMSAADERSYGEVFNSFHELEPECVEHHRAALGRRAWLVGPVALASKDVAARGAAELSPDVDGCLRWLDTKPDGSVVYVSFGTMSSFSPAETRELARGLDLSGMNFAWVISGADEPEPEWTPEGFAELIPPRGDRGRTIRGWAPQVLVLNHPAVGVFVTHCGWNSTLEAVSAGVPMVTWPRYSDQFYNERHVVEVLGVGVGVGARDFGSNLESHHRVIGGEVIAGAIRRVTGDGEEGEAIRRKAAELAAKARAAPEKGGSSYDDRIEEEPSSSPSGKRA</sequence>
<keyword evidence="5" id="KW-1133">Transmembrane helix</keyword>
<evidence type="ECO:0000313" key="7">
    <source>
        <dbReference type="Proteomes" id="UP000026960"/>
    </source>
</evidence>
<organism evidence="6">
    <name type="scientific">Oryza barthii</name>
    <dbReference type="NCBI Taxonomy" id="65489"/>
    <lineage>
        <taxon>Eukaryota</taxon>
        <taxon>Viridiplantae</taxon>
        <taxon>Streptophyta</taxon>
        <taxon>Embryophyta</taxon>
        <taxon>Tracheophyta</taxon>
        <taxon>Spermatophyta</taxon>
        <taxon>Magnoliopsida</taxon>
        <taxon>Liliopsida</taxon>
        <taxon>Poales</taxon>
        <taxon>Poaceae</taxon>
        <taxon>BOP clade</taxon>
        <taxon>Oryzoideae</taxon>
        <taxon>Oryzeae</taxon>
        <taxon>Oryzinae</taxon>
        <taxon>Oryza</taxon>
    </lineage>
</organism>
<dbReference type="Gramene" id="OBART01G21600.1">
    <property type="protein sequence ID" value="OBART01G21600.1"/>
    <property type="gene ID" value="OBART01G21600"/>
</dbReference>
<evidence type="ECO:0000256" key="4">
    <source>
        <dbReference type="SAM" id="MobiDB-lite"/>
    </source>
</evidence>
<feature type="transmembrane region" description="Helical" evidence="5">
    <location>
        <begin position="12"/>
        <end position="35"/>
    </location>
</feature>